<dbReference type="Gene3D" id="3.40.630.30">
    <property type="match status" value="1"/>
</dbReference>
<evidence type="ECO:0000256" key="2">
    <source>
        <dbReference type="ARBA" id="ARBA00023315"/>
    </source>
</evidence>
<evidence type="ECO:0000313" key="5">
    <source>
        <dbReference type="Proteomes" id="UP000276232"/>
    </source>
</evidence>
<dbReference type="EMBL" id="RJKN01000001">
    <property type="protein sequence ID" value="ROP45423.1"/>
    <property type="molecule type" value="Genomic_DNA"/>
</dbReference>
<protein>
    <submittedName>
        <fullName evidence="4">Acetyltransferase (GNAT) family protein</fullName>
    </submittedName>
</protein>
<keyword evidence="2" id="KW-0012">Acyltransferase</keyword>
<comment type="caution">
    <text evidence="4">The sequence shown here is derived from an EMBL/GenBank/DDBJ whole genome shotgun (WGS) entry which is preliminary data.</text>
</comment>
<dbReference type="PANTHER" id="PTHR43877:SF1">
    <property type="entry name" value="ACETYLTRANSFERASE"/>
    <property type="match status" value="1"/>
</dbReference>
<sequence>MAAALGTAGDRRDGGAVAPSAVEATLARADVTVLLAEVGTTTVGVLVLRHGETLPLGAAAASVHQMAVTPSHRRRGVGRALLAAAVQLAEADGAQHLVVSAPPGGREAHRFLARLGFSPLVVQRSAPVATLRRSLGAPAVGGEVALRRAAVERVLLRRRRERGLAGTA</sequence>
<organism evidence="4 5">
    <name type="scientific">Pseudokineococcus lusitanus</name>
    <dbReference type="NCBI Taxonomy" id="763993"/>
    <lineage>
        <taxon>Bacteria</taxon>
        <taxon>Bacillati</taxon>
        <taxon>Actinomycetota</taxon>
        <taxon>Actinomycetes</taxon>
        <taxon>Kineosporiales</taxon>
        <taxon>Kineosporiaceae</taxon>
        <taxon>Pseudokineococcus</taxon>
    </lineage>
</organism>
<dbReference type="InterPro" id="IPR016181">
    <property type="entry name" value="Acyl_CoA_acyltransferase"/>
</dbReference>
<evidence type="ECO:0000256" key="1">
    <source>
        <dbReference type="ARBA" id="ARBA00022679"/>
    </source>
</evidence>
<proteinExistence type="predicted"/>
<evidence type="ECO:0000259" key="3">
    <source>
        <dbReference type="PROSITE" id="PS51186"/>
    </source>
</evidence>
<keyword evidence="1 4" id="KW-0808">Transferase</keyword>
<keyword evidence="5" id="KW-1185">Reference proteome</keyword>
<reference evidence="4 5" key="1">
    <citation type="journal article" date="2015" name="Stand. Genomic Sci.">
        <title>Genomic Encyclopedia of Bacterial and Archaeal Type Strains, Phase III: the genomes of soil and plant-associated and newly described type strains.</title>
        <authorList>
            <person name="Whitman W.B."/>
            <person name="Woyke T."/>
            <person name="Klenk H.P."/>
            <person name="Zhou Y."/>
            <person name="Lilburn T.G."/>
            <person name="Beck B.J."/>
            <person name="De Vos P."/>
            <person name="Vandamme P."/>
            <person name="Eisen J.A."/>
            <person name="Garrity G."/>
            <person name="Hugenholtz P."/>
            <person name="Kyrpides N.C."/>
        </authorList>
    </citation>
    <scope>NUCLEOTIDE SEQUENCE [LARGE SCALE GENOMIC DNA]</scope>
    <source>
        <strain evidence="4 5">CECT 7306</strain>
    </source>
</reference>
<dbReference type="Proteomes" id="UP000276232">
    <property type="component" value="Unassembled WGS sequence"/>
</dbReference>
<feature type="domain" description="N-acetyltransferase" evidence="3">
    <location>
        <begin position="1"/>
        <end position="138"/>
    </location>
</feature>
<gene>
    <name evidence="4" type="ORF">EDC03_0025</name>
</gene>
<dbReference type="SUPFAM" id="SSF55729">
    <property type="entry name" value="Acyl-CoA N-acyltransferases (Nat)"/>
    <property type="match status" value="1"/>
</dbReference>
<dbReference type="PROSITE" id="PS51186">
    <property type="entry name" value="GNAT"/>
    <property type="match status" value="1"/>
</dbReference>
<dbReference type="InterPro" id="IPR000182">
    <property type="entry name" value="GNAT_dom"/>
</dbReference>
<dbReference type="GO" id="GO:0016747">
    <property type="term" value="F:acyltransferase activity, transferring groups other than amino-acyl groups"/>
    <property type="evidence" value="ECO:0007669"/>
    <property type="project" value="InterPro"/>
</dbReference>
<dbReference type="Pfam" id="PF00583">
    <property type="entry name" value="Acetyltransf_1"/>
    <property type="match status" value="1"/>
</dbReference>
<name>A0A3N1HSB0_9ACTN</name>
<dbReference type="InParanoid" id="A0A3N1HSB0"/>
<dbReference type="PANTHER" id="PTHR43877">
    <property type="entry name" value="AMINOALKYLPHOSPHONATE N-ACETYLTRANSFERASE-RELATED-RELATED"/>
    <property type="match status" value="1"/>
</dbReference>
<dbReference type="AlphaFoldDB" id="A0A3N1HSB0"/>
<accession>A0A3N1HSB0</accession>
<dbReference type="InterPro" id="IPR050832">
    <property type="entry name" value="Bact_Acetyltransf"/>
</dbReference>
<evidence type="ECO:0000313" key="4">
    <source>
        <dbReference type="EMBL" id="ROP45423.1"/>
    </source>
</evidence>